<gene>
    <name evidence="12" type="ORF">PNBC_16465</name>
</gene>
<keyword evidence="9" id="KW-0902">Two-component regulatory system</keyword>
<feature type="domain" description="Histidine kinase" evidence="11">
    <location>
        <begin position="297"/>
        <end position="501"/>
    </location>
</feature>
<dbReference type="GO" id="GO:0005524">
    <property type="term" value="F:ATP binding"/>
    <property type="evidence" value="ECO:0007669"/>
    <property type="project" value="UniProtKB-KW"/>
</dbReference>
<dbReference type="Gene3D" id="3.30.565.10">
    <property type="entry name" value="Histidine kinase-like ATPase, C-terminal domain"/>
    <property type="match status" value="1"/>
</dbReference>
<keyword evidence="13" id="KW-1185">Reference proteome</keyword>
<dbReference type="GO" id="GO:0005886">
    <property type="term" value="C:plasma membrane"/>
    <property type="evidence" value="ECO:0007669"/>
    <property type="project" value="UniProtKB-SubCell"/>
</dbReference>
<dbReference type="CDD" id="cd01949">
    <property type="entry name" value="GGDEF"/>
    <property type="match status" value="1"/>
</dbReference>
<dbReference type="InterPro" id="IPR000160">
    <property type="entry name" value="GGDEF_dom"/>
</dbReference>
<keyword evidence="4" id="KW-0597">Phosphoprotein</keyword>
<dbReference type="EMBL" id="LSFN01000035">
    <property type="protein sequence ID" value="OAB72486.1"/>
    <property type="molecule type" value="Genomic_DNA"/>
</dbReference>
<dbReference type="SUPFAM" id="SSF47384">
    <property type="entry name" value="Homodimeric domain of signal transducing histidine kinase"/>
    <property type="match status" value="1"/>
</dbReference>
<dbReference type="EC" id="2.7.13.3" evidence="3"/>
<keyword evidence="5" id="KW-0808">Transferase</keyword>
<evidence type="ECO:0000256" key="8">
    <source>
        <dbReference type="ARBA" id="ARBA00022840"/>
    </source>
</evidence>
<dbReference type="Pfam" id="PF00990">
    <property type="entry name" value="GGDEF"/>
    <property type="match status" value="1"/>
</dbReference>
<dbReference type="SUPFAM" id="SSF55073">
    <property type="entry name" value="Nucleotide cyclase"/>
    <property type="match status" value="1"/>
</dbReference>
<feature type="transmembrane region" description="Helical" evidence="10">
    <location>
        <begin position="80"/>
        <end position="97"/>
    </location>
</feature>
<name>A0A167BVF7_9BACL</name>
<evidence type="ECO:0000313" key="12">
    <source>
        <dbReference type="EMBL" id="OAB72486.1"/>
    </source>
</evidence>
<dbReference type="PANTHER" id="PTHR43065">
    <property type="entry name" value="SENSOR HISTIDINE KINASE"/>
    <property type="match status" value="1"/>
</dbReference>
<comment type="caution">
    <text evidence="12">The sequence shown here is derived from an EMBL/GenBank/DDBJ whole genome shotgun (WGS) entry which is preliminary data.</text>
</comment>
<dbReference type="InterPro" id="IPR004358">
    <property type="entry name" value="Sig_transdc_His_kin-like_C"/>
</dbReference>
<dbReference type="PRINTS" id="PR00344">
    <property type="entry name" value="BCTRLSENSOR"/>
</dbReference>
<sequence length="502" mass="58279">MISTVFLNKSPNIVLMITFALMLIVSLILDQKYTWFKYTQLIFLGAFHYTSHLNWSISLYYIMILYLIQHKVRFRDTIPVAFLVILQYSLIRLSYVPTTTYNLLVTVYDMITSIVIILLFHVIVRIETERRQLTKQNNYLTDHDTLTGFNNYVGFIKKIQKNIDTKKEFWVVMFDINNFKSLNAKGIINANEILINFSLALQERFPNHLGASRYSGDHFALILPPTEQIDDKLKFGNLGIQVTFSITHFPQEADTFQQLIQIGEDRIYQMRREYWLNRQEEQLRTDKMKMVGELAAGMAHEIRNPLTSIKGFIQLSQNSGYNIQPWYEVIMGEISRVSELTVEFLQFSKPHVSNMKLEIIANSMMRVYSLCESEALSYGHYIEMEATNQDIMVWMDRDKIIQVLINLIRNAIQAMERAGHIQFILRREGNMAVIQVRDNGKGIPLNGLDRIFDPFYTTKEDGTGLGLSLCQKIIEDHNGNITVESEVGVGTLFTVHLPMYQE</sequence>
<dbReference type="PROSITE" id="PS50109">
    <property type="entry name" value="HIS_KIN"/>
    <property type="match status" value="1"/>
</dbReference>
<evidence type="ECO:0000256" key="3">
    <source>
        <dbReference type="ARBA" id="ARBA00012438"/>
    </source>
</evidence>
<feature type="transmembrane region" description="Helical" evidence="10">
    <location>
        <begin position="103"/>
        <end position="124"/>
    </location>
</feature>
<proteinExistence type="predicted"/>
<keyword evidence="10" id="KW-0472">Membrane</keyword>
<dbReference type="InterPro" id="IPR036097">
    <property type="entry name" value="HisK_dim/P_sf"/>
</dbReference>
<dbReference type="SMART" id="SM00267">
    <property type="entry name" value="GGDEF"/>
    <property type="match status" value="1"/>
</dbReference>
<dbReference type="InterPro" id="IPR005467">
    <property type="entry name" value="His_kinase_dom"/>
</dbReference>
<dbReference type="Pfam" id="PF00512">
    <property type="entry name" value="HisKA"/>
    <property type="match status" value="1"/>
</dbReference>
<keyword evidence="10" id="KW-1133">Transmembrane helix</keyword>
<evidence type="ECO:0000256" key="1">
    <source>
        <dbReference type="ARBA" id="ARBA00000085"/>
    </source>
</evidence>
<feature type="transmembrane region" description="Helical" evidence="10">
    <location>
        <begin position="12"/>
        <end position="29"/>
    </location>
</feature>
<evidence type="ECO:0000256" key="9">
    <source>
        <dbReference type="ARBA" id="ARBA00023012"/>
    </source>
</evidence>
<dbReference type="KEGG" id="pcx:LPB68_10020"/>
<dbReference type="PANTHER" id="PTHR43065:SF10">
    <property type="entry name" value="PEROXIDE STRESS-ACTIVATED HISTIDINE KINASE MAK3"/>
    <property type="match status" value="1"/>
</dbReference>
<dbReference type="SMART" id="SM00388">
    <property type="entry name" value="HisKA"/>
    <property type="match status" value="1"/>
</dbReference>
<organism evidence="12 13">
    <name type="scientific">Paenibacillus crassostreae</name>
    <dbReference type="NCBI Taxonomy" id="1763538"/>
    <lineage>
        <taxon>Bacteria</taxon>
        <taxon>Bacillati</taxon>
        <taxon>Bacillota</taxon>
        <taxon>Bacilli</taxon>
        <taxon>Bacillales</taxon>
        <taxon>Paenibacillaceae</taxon>
        <taxon>Paenibacillus</taxon>
    </lineage>
</organism>
<keyword evidence="10" id="KW-0812">Transmembrane</keyword>
<dbReference type="InterPro" id="IPR029787">
    <property type="entry name" value="Nucleotide_cyclase"/>
</dbReference>
<evidence type="ECO:0000259" key="11">
    <source>
        <dbReference type="PROSITE" id="PS50109"/>
    </source>
</evidence>
<evidence type="ECO:0000256" key="6">
    <source>
        <dbReference type="ARBA" id="ARBA00022741"/>
    </source>
</evidence>
<dbReference type="AlphaFoldDB" id="A0A167BVF7"/>
<comment type="subcellular location">
    <subcellularLocation>
        <location evidence="2">Cell membrane</location>
        <topology evidence="2">Multi-pass membrane protein</topology>
    </subcellularLocation>
</comment>
<dbReference type="STRING" id="1763538.LPB68_10020"/>
<evidence type="ECO:0000256" key="4">
    <source>
        <dbReference type="ARBA" id="ARBA00022553"/>
    </source>
</evidence>
<protein>
    <recommendedName>
        <fullName evidence="3">histidine kinase</fullName>
        <ecNumber evidence="3">2.7.13.3</ecNumber>
    </recommendedName>
</protein>
<comment type="catalytic activity">
    <reaction evidence="1">
        <text>ATP + protein L-histidine = ADP + protein N-phospho-L-histidine.</text>
        <dbReference type="EC" id="2.7.13.3"/>
    </reaction>
</comment>
<dbReference type="FunFam" id="3.30.565.10:FF:000006">
    <property type="entry name" value="Sensor histidine kinase WalK"/>
    <property type="match status" value="1"/>
</dbReference>
<reference evidence="12 13" key="1">
    <citation type="submission" date="2016-02" db="EMBL/GenBank/DDBJ databases">
        <title>Paenibacillus sp. LPB0068, isolated from Crassostrea gigas.</title>
        <authorList>
            <person name="Shin S.-K."/>
            <person name="Yi H."/>
        </authorList>
    </citation>
    <scope>NUCLEOTIDE SEQUENCE [LARGE SCALE GENOMIC DNA]</scope>
    <source>
        <strain evidence="12 13">LPB0068</strain>
    </source>
</reference>
<feature type="transmembrane region" description="Helical" evidence="10">
    <location>
        <begin position="49"/>
        <end position="68"/>
    </location>
</feature>
<evidence type="ECO:0000256" key="7">
    <source>
        <dbReference type="ARBA" id="ARBA00022777"/>
    </source>
</evidence>
<dbReference type="InterPro" id="IPR003594">
    <property type="entry name" value="HATPase_dom"/>
</dbReference>
<dbReference type="InterPro" id="IPR003661">
    <property type="entry name" value="HisK_dim/P_dom"/>
</dbReference>
<accession>A0A167BVF7</accession>
<dbReference type="Gene3D" id="1.10.287.130">
    <property type="match status" value="1"/>
</dbReference>
<evidence type="ECO:0000256" key="5">
    <source>
        <dbReference type="ARBA" id="ARBA00022679"/>
    </source>
</evidence>
<keyword evidence="7 12" id="KW-0418">Kinase</keyword>
<keyword evidence="8" id="KW-0067">ATP-binding</keyword>
<dbReference type="Gene3D" id="3.30.70.270">
    <property type="match status" value="1"/>
</dbReference>
<dbReference type="SUPFAM" id="SSF55874">
    <property type="entry name" value="ATPase domain of HSP90 chaperone/DNA topoisomerase II/histidine kinase"/>
    <property type="match status" value="1"/>
</dbReference>
<dbReference type="CDD" id="cd00075">
    <property type="entry name" value="HATPase"/>
    <property type="match status" value="1"/>
</dbReference>
<dbReference type="InterPro" id="IPR036890">
    <property type="entry name" value="HATPase_C_sf"/>
</dbReference>
<dbReference type="SMART" id="SM00387">
    <property type="entry name" value="HATPase_c"/>
    <property type="match status" value="1"/>
</dbReference>
<evidence type="ECO:0000256" key="10">
    <source>
        <dbReference type="SAM" id="Phobius"/>
    </source>
</evidence>
<evidence type="ECO:0000256" key="2">
    <source>
        <dbReference type="ARBA" id="ARBA00004651"/>
    </source>
</evidence>
<keyword evidence="6" id="KW-0547">Nucleotide-binding</keyword>
<evidence type="ECO:0000313" key="13">
    <source>
        <dbReference type="Proteomes" id="UP000077134"/>
    </source>
</evidence>
<dbReference type="Proteomes" id="UP000077134">
    <property type="component" value="Unassembled WGS sequence"/>
</dbReference>
<dbReference type="GO" id="GO:0000155">
    <property type="term" value="F:phosphorelay sensor kinase activity"/>
    <property type="evidence" value="ECO:0007669"/>
    <property type="project" value="InterPro"/>
</dbReference>
<dbReference type="CDD" id="cd00082">
    <property type="entry name" value="HisKA"/>
    <property type="match status" value="1"/>
</dbReference>
<dbReference type="Pfam" id="PF02518">
    <property type="entry name" value="HATPase_c"/>
    <property type="match status" value="1"/>
</dbReference>
<dbReference type="InterPro" id="IPR043128">
    <property type="entry name" value="Rev_trsase/Diguanyl_cyclase"/>
</dbReference>